<feature type="transmembrane region" description="Helical" evidence="13">
    <location>
        <begin position="66"/>
        <end position="85"/>
    </location>
</feature>
<keyword evidence="9" id="KW-0406">Ion transport</keyword>
<dbReference type="Proteomes" id="UP000245872">
    <property type="component" value="Chromosome"/>
</dbReference>
<dbReference type="InterPro" id="IPR038377">
    <property type="entry name" value="Na/Glc_symporter_sf"/>
</dbReference>
<feature type="transmembrane region" description="Helical" evidence="13">
    <location>
        <begin position="637"/>
        <end position="657"/>
    </location>
</feature>
<feature type="transmembrane region" description="Helical" evidence="13">
    <location>
        <begin position="607"/>
        <end position="625"/>
    </location>
</feature>
<dbReference type="AlphaFoldDB" id="A0A2Z3LBM4"/>
<dbReference type="PANTHER" id="PTHR48086">
    <property type="entry name" value="SODIUM/PROLINE SYMPORTER-RELATED"/>
    <property type="match status" value="1"/>
</dbReference>
<comment type="catalytic activity">
    <reaction evidence="12">
        <text>L-proline(in) + Na(+)(in) = L-proline(out) + Na(+)(out)</text>
        <dbReference type="Rhea" id="RHEA:28967"/>
        <dbReference type="ChEBI" id="CHEBI:29101"/>
        <dbReference type="ChEBI" id="CHEBI:60039"/>
    </reaction>
</comment>
<feature type="transmembrane region" description="Helical" evidence="13">
    <location>
        <begin position="260"/>
        <end position="286"/>
    </location>
</feature>
<evidence type="ECO:0000256" key="6">
    <source>
        <dbReference type="ARBA" id="ARBA00022847"/>
    </source>
</evidence>
<comment type="subcellular location">
    <subcellularLocation>
        <location evidence="1">Cell membrane</location>
        <topology evidence="1">Multi-pass membrane protein</topology>
    </subcellularLocation>
</comment>
<feature type="transmembrane region" description="Helical" evidence="13">
    <location>
        <begin position="213"/>
        <end position="239"/>
    </location>
</feature>
<feature type="transmembrane region" description="Helical" evidence="13">
    <location>
        <begin position="175"/>
        <end position="193"/>
    </location>
</feature>
<evidence type="ECO:0000256" key="10">
    <source>
        <dbReference type="ARBA" id="ARBA00023136"/>
    </source>
</evidence>
<evidence type="ECO:0000256" key="7">
    <source>
        <dbReference type="ARBA" id="ARBA00022989"/>
    </source>
</evidence>
<feature type="transmembrane region" description="Helical" evidence="13">
    <location>
        <begin position="504"/>
        <end position="525"/>
    </location>
</feature>
<protein>
    <submittedName>
        <fullName evidence="14">Sodium/glucose cotransporter</fullName>
    </submittedName>
</protein>
<evidence type="ECO:0000256" key="3">
    <source>
        <dbReference type="ARBA" id="ARBA00022448"/>
    </source>
</evidence>
<evidence type="ECO:0000256" key="8">
    <source>
        <dbReference type="ARBA" id="ARBA00023053"/>
    </source>
</evidence>
<dbReference type="InterPro" id="IPR050277">
    <property type="entry name" value="Sodium:Solute_Symporter"/>
</dbReference>
<feature type="transmembrane region" description="Helical" evidence="13">
    <location>
        <begin position="354"/>
        <end position="372"/>
    </location>
</feature>
<dbReference type="PROSITE" id="PS50283">
    <property type="entry name" value="NA_SOLUT_SYMP_3"/>
    <property type="match status" value="1"/>
</dbReference>
<dbReference type="EMBL" id="CP029619">
    <property type="protein sequence ID" value="AWN81356.1"/>
    <property type="molecule type" value="Genomic_DNA"/>
</dbReference>
<reference evidence="14 15" key="1">
    <citation type="submission" date="2018-05" db="EMBL/GenBank/DDBJ databases">
        <title>Candidatus Cardinium hertigii Genome Assembly.</title>
        <authorList>
            <person name="Showmaker K.C."/>
            <person name="Walden K.O."/>
            <person name="Fields C.J."/>
            <person name="Lambert K.N."/>
            <person name="Hudson M.E."/>
        </authorList>
    </citation>
    <scope>NUCLEOTIDE SEQUENCE [LARGE SCALE GENOMIC DNA]</scope>
    <source>
        <strain evidence="15">cHgTN10</strain>
    </source>
</reference>
<keyword evidence="3" id="KW-0813">Transport</keyword>
<evidence type="ECO:0000256" key="1">
    <source>
        <dbReference type="ARBA" id="ARBA00004651"/>
    </source>
</evidence>
<keyword evidence="7 13" id="KW-1133">Transmembrane helix</keyword>
<feature type="transmembrane region" description="Helical" evidence="13">
    <location>
        <begin position="146"/>
        <end position="163"/>
    </location>
</feature>
<dbReference type="SUPFAM" id="SSF109604">
    <property type="entry name" value="HD-domain/PDEase-like"/>
    <property type="match status" value="1"/>
</dbReference>
<dbReference type="Pfam" id="PF00474">
    <property type="entry name" value="SSF"/>
    <property type="match status" value="1"/>
</dbReference>
<feature type="transmembrane region" description="Helical" evidence="13">
    <location>
        <begin position="106"/>
        <end position="126"/>
    </location>
</feature>
<evidence type="ECO:0000256" key="9">
    <source>
        <dbReference type="ARBA" id="ARBA00023065"/>
    </source>
</evidence>
<organism evidence="14 15">
    <name type="scientific">Candidatus Cardinium hertigii</name>
    <dbReference type="NCBI Taxonomy" id="247481"/>
    <lineage>
        <taxon>Bacteria</taxon>
        <taxon>Pseudomonadati</taxon>
        <taxon>Bacteroidota</taxon>
        <taxon>Cytophagia</taxon>
        <taxon>Cytophagales</taxon>
        <taxon>Amoebophilaceae</taxon>
        <taxon>Candidatus Cardinium</taxon>
    </lineage>
</organism>
<feature type="transmembrane region" description="Helical" evidence="13">
    <location>
        <begin position="410"/>
        <end position="428"/>
    </location>
</feature>
<dbReference type="PANTHER" id="PTHR48086:SF3">
    <property type="entry name" value="SODIUM_PROLINE SYMPORTER"/>
    <property type="match status" value="1"/>
</dbReference>
<keyword evidence="6" id="KW-0769">Symport</keyword>
<evidence type="ECO:0000256" key="2">
    <source>
        <dbReference type="ARBA" id="ARBA00006434"/>
    </source>
</evidence>
<dbReference type="GO" id="GO:0006814">
    <property type="term" value="P:sodium ion transport"/>
    <property type="evidence" value="ECO:0007669"/>
    <property type="project" value="UniProtKB-KW"/>
</dbReference>
<dbReference type="GO" id="GO:0015293">
    <property type="term" value="F:symporter activity"/>
    <property type="evidence" value="ECO:0007669"/>
    <property type="project" value="UniProtKB-KW"/>
</dbReference>
<keyword evidence="15" id="KW-1185">Reference proteome</keyword>
<gene>
    <name evidence="14" type="primary">sglT_1</name>
    <name evidence="14" type="ORF">DK880_00013</name>
</gene>
<feature type="transmembrane region" description="Helical" evidence="13">
    <location>
        <begin position="565"/>
        <end position="595"/>
    </location>
</feature>
<dbReference type="InterPro" id="IPR001734">
    <property type="entry name" value="Na/solute_symporter"/>
</dbReference>
<keyword evidence="10 13" id="KW-0472">Membrane</keyword>
<evidence type="ECO:0000313" key="15">
    <source>
        <dbReference type="Proteomes" id="UP000245872"/>
    </source>
</evidence>
<name>A0A2Z3LBM4_9BACT</name>
<dbReference type="CDD" id="cd10322">
    <property type="entry name" value="SLC5sbd"/>
    <property type="match status" value="1"/>
</dbReference>
<accession>A0A2Z3LBM4</accession>
<keyword evidence="5 13" id="KW-0812">Transmembrane</keyword>
<evidence type="ECO:0000313" key="14">
    <source>
        <dbReference type="EMBL" id="AWN81356.1"/>
    </source>
</evidence>
<dbReference type="GO" id="GO:0005886">
    <property type="term" value="C:plasma membrane"/>
    <property type="evidence" value="ECO:0007669"/>
    <property type="project" value="UniProtKB-SubCell"/>
</dbReference>
<feature type="transmembrane region" description="Helical" evidence="13">
    <location>
        <begin position="531"/>
        <end position="553"/>
    </location>
</feature>
<keyword evidence="4" id="KW-1003">Cell membrane</keyword>
<dbReference type="Gene3D" id="1.20.1730.10">
    <property type="entry name" value="Sodium/glucose cotransporter"/>
    <property type="match status" value="1"/>
</dbReference>
<evidence type="ECO:0000256" key="13">
    <source>
        <dbReference type="SAM" id="Phobius"/>
    </source>
</evidence>
<feature type="transmembrane region" description="Helical" evidence="13">
    <location>
        <begin position="378"/>
        <end position="403"/>
    </location>
</feature>
<keyword evidence="8" id="KW-0915">Sodium</keyword>
<keyword evidence="11" id="KW-0739">Sodium transport</keyword>
<evidence type="ECO:0000256" key="12">
    <source>
        <dbReference type="ARBA" id="ARBA00033708"/>
    </source>
</evidence>
<evidence type="ECO:0000256" key="11">
    <source>
        <dbReference type="ARBA" id="ARBA00023201"/>
    </source>
</evidence>
<proteinExistence type="inferred from homology"/>
<evidence type="ECO:0000256" key="4">
    <source>
        <dbReference type="ARBA" id="ARBA00022475"/>
    </source>
</evidence>
<dbReference type="Pfam" id="PF13328">
    <property type="entry name" value="HD_4"/>
    <property type="match status" value="1"/>
</dbReference>
<feature type="transmembrane region" description="Helical" evidence="13">
    <location>
        <begin position="434"/>
        <end position="455"/>
    </location>
</feature>
<dbReference type="Gene3D" id="1.10.3210.10">
    <property type="entry name" value="Hypothetical protein af1432"/>
    <property type="match status" value="1"/>
</dbReference>
<comment type="similarity">
    <text evidence="2">Belongs to the sodium:solute symporter (SSF) (TC 2.A.21) family.</text>
</comment>
<dbReference type="KEGG" id="cher:DK880_00013"/>
<sequence>MVIAFLLLTLAVGIYFHKKTTTLREYAVGNKKFATAALVATMLATKFGGDDMPLDVEEIHSRGIDWIFIALSTSLPFLLLSRLVLRMGPFMQHLSMPETIGSVYGTYPRIVTALSCICNSIAGISIQITVISKAIAMCMQSCAPQTIQYLTLFTTFVLIFYSCFGGISSVTFTDVLQFITFTLIIPFLAIFMIQKIDKPFADTIPFLQSQTQFQLSSLFHCNTSLISIISMALSLLVVYMEHSNIQRIYMASDVIQAQRVCRYVSIFSLIITICTILIGIAAFIAAPTLPSTEIWTYIMQHIPPFFKGFLAISLLAMSMSTADSDLNACSVIVSHDVYASLQNIRRMPVISPLLLARCTTVIVGLTAMFLAFKHNNLLELLCLVIDFFVPIVTAPFLLAVYGFRGSSRTALIGMATGIGTILAWNRWIEPTTGINGAFLCMLANGLAMLAAHYLLPQPVGTGWVPPDKIYLQKQQEKQRIAKRNKKERAIFFTKEHLAKLKPNAITTVFVGVYLIITSLVSSCYYNGQTKTVWACIPFFMLGVAHIGYVAFFANKISDRAIGICWFFSLLVGFPLHLLFSCFLCQTLLVPFLLFFTHGTVLLWTLPFYWSLRALAITAGGMLIAICCCKATVICPSLTLLLSILGFGLLLLMISVWAKNSIIQKESRNLYFLQKQATQEAYELKKLAYSEELPIASSQSTLAQEGTILEKAIQNVTQSIAFVDSTTPFLKEDFQSILDKFAEWAYYLKQRAKRQDQLLLQPTAIPLEALIDAGEVAYQKEKGYLPGLWIEESVNIPDTLLGDREQLVRLLFLALNHVRQSSVSFRSTITLQLQSTQLRYKKREPLEEKESPDCITFPALALVVHTENKQIPLPILQTIYDVEGPAVTQPVVSALSPQKVNLHKEKLASIVYAHYGLLLWPHAEQLVCLLPLDVTQVREEMLALSLPREAGTQEEASITPHEKTASLAQLSAFHDWVRSFESIDSFLIAEILLLLRRCYGFKRHASGQLFYVRAVAIAEWVAAWTDGHAKLVYATLLYDLVRYTRLPLSYIKANYPLIVYCFVENTIAIDSRKRLEESLLAIVNRFKESLQKEHISVLYVKLAERLYDLKHAFGYKDPAVVQAMAKESLTIDVELAQRYGEPGMAILLKQAAEEALAGNKPTEPEGGMKP</sequence>
<evidence type="ECO:0000256" key="5">
    <source>
        <dbReference type="ARBA" id="ARBA00022692"/>
    </source>
</evidence>